<dbReference type="Proteomes" id="UP000002484">
    <property type="component" value="Chromosome"/>
</dbReference>
<dbReference type="GO" id="GO:0016301">
    <property type="term" value="F:kinase activity"/>
    <property type="evidence" value="ECO:0007669"/>
    <property type="project" value="UniProtKB-KW"/>
</dbReference>
<dbReference type="STRING" id="298654.FraEuI1c_3867"/>
<keyword evidence="2" id="KW-0812">Transmembrane</keyword>
<organism evidence="3 4">
    <name type="scientific">Pseudofrankia inefficax (strain DSM 45817 / CECT 9037 / DDB 130130 / EuI1c)</name>
    <name type="common">Frankia inefficax</name>
    <dbReference type="NCBI Taxonomy" id="298654"/>
    <lineage>
        <taxon>Bacteria</taxon>
        <taxon>Bacillati</taxon>
        <taxon>Actinomycetota</taxon>
        <taxon>Actinomycetes</taxon>
        <taxon>Frankiales</taxon>
        <taxon>Frankiaceae</taxon>
        <taxon>Pseudofrankia</taxon>
    </lineage>
</organism>
<name>E3J5D0_PSEI1</name>
<evidence type="ECO:0000313" key="3">
    <source>
        <dbReference type="EMBL" id="ADP81874.1"/>
    </source>
</evidence>
<keyword evidence="3" id="KW-0418">Kinase</keyword>
<feature type="transmembrane region" description="Helical" evidence="2">
    <location>
        <begin position="93"/>
        <end position="113"/>
    </location>
</feature>
<evidence type="ECO:0000256" key="1">
    <source>
        <dbReference type="SAM" id="MobiDB-lite"/>
    </source>
</evidence>
<dbReference type="HOGENOM" id="CLU_1330325_0_0_11"/>
<feature type="compositionally biased region" description="Basic and acidic residues" evidence="1">
    <location>
        <begin position="23"/>
        <end position="33"/>
    </location>
</feature>
<keyword evidence="4" id="KW-1185">Reference proteome</keyword>
<evidence type="ECO:0000256" key="2">
    <source>
        <dbReference type="SAM" id="Phobius"/>
    </source>
</evidence>
<gene>
    <name evidence="3" type="ordered locus">FraEuI1c_3867</name>
</gene>
<dbReference type="AlphaFoldDB" id="E3J5D0"/>
<accession>E3J5D0</accession>
<keyword evidence="3" id="KW-0808">Transferase</keyword>
<dbReference type="EMBL" id="CP002299">
    <property type="protein sequence ID" value="ADP81874.1"/>
    <property type="molecule type" value="Genomic_DNA"/>
</dbReference>
<feature type="region of interest" description="Disordered" evidence="1">
    <location>
        <begin position="1"/>
        <end position="36"/>
    </location>
</feature>
<evidence type="ECO:0000313" key="4">
    <source>
        <dbReference type="Proteomes" id="UP000002484"/>
    </source>
</evidence>
<keyword evidence="2" id="KW-1133">Transmembrane helix</keyword>
<proteinExistence type="predicted"/>
<dbReference type="InParanoid" id="E3J5D0"/>
<reference evidence="3 4" key="1">
    <citation type="submission" date="2010-10" db="EMBL/GenBank/DDBJ databases">
        <title>Complete sequence of Frankia sp. EuI1c.</title>
        <authorList>
            <consortium name="US DOE Joint Genome Institute"/>
            <person name="Lucas S."/>
            <person name="Copeland A."/>
            <person name="Lapidus A."/>
            <person name="Cheng J.-F."/>
            <person name="Bruce D."/>
            <person name="Goodwin L."/>
            <person name="Pitluck S."/>
            <person name="Chertkov O."/>
            <person name="Detter J.C."/>
            <person name="Han C."/>
            <person name="Tapia R."/>
            <person name="Land M."/>
            <person name="Hauser L."/>
            <person name="Jeffries C."/>
            <person name="Kyrpides N."/>
            <person name="Ivanova N."/>
            <person name="Mikhailova N."/>
            <person name="Beauchemin N."/>
            <person name="Sen A."/>
            <person name="Sur S.A."/>
            <person name="Gtari M."/>
            <person name="Wall L."/>
            <person name="Tisa L."/>
            <person name="Woyke T."/>
        </authorList>
    </citation>
    <scope>NUCLEOTIDE SEQUENCE [LARGE SCALE GENOMIC DNA]</scope>
    <source>
        <strain evidence="4">DSM 45817 / CECT 9037 / EuI1c</strain>
    </source>
</reference>
<feature type="transmembrane region" description="Helical" evidence="2">
    <location>
        <begin position="120"/>
        <end position="140"/>
    </location>
</feature>
<feature type="transmembrane region" description="Helical" evidence="2">
    <location>
        <begin position="146"/>
        <end position="165"/>
    </location>
</feature>
<dbReference type="KEGG" id="fri:FraEuI1c_3867"/>
<protein>
    <submittedName>
        <fullName evidence="3">Multi-sensor hybrid histidine kinase</fullName>
    </submittedName>
</protein>
<dbReference type="RefSeq" id="WP_013424992.1">
    <property type="nucleotide sequence ID" value="NC_014666.1"/>
</dbReference>
<feature type="transmembrane region" description="Helical" evidence="2">
    <location>
        <begin position="43"/>
        <end position="73"/>
    </location>
</feature>
<sequence length="206" mass="20671">MGHPGTDTAQRDDPALPDGSDDRDDREHQDGRARRLGGRGTRLLQLGGALVVLRAVQAVVAVLAVTAVGVSRLVRPAPGLHVSGLAEVAPTPLTTGTALAMVVVAAGLALMLLPRRQVFAAFAGVKALALVVASALTGAFAPGSAALRVAVAALGIGVAVGLWPLARRAALRVLVAAGLPHPPGRAGDLALALKIALLVALVAVPR</sequence>
<keyword evidence="2" id="KW-0472">Membrane</keyword>